<name>A0A0F8YJV2_9ZZZZ</name>
<sequence>RGMITTFNRLGLDVAGRDLAGIRKWFAEQDADAYLQKVFDLAGLDYAVMTNNPFLPEEAQYLDQPDLPRPECLKHALRIDPLLVAWPDAVKVMAGQGYDVQADGGGGTLENVRRFLVDWSKKIDPVYFAASLGPDFAYPAASLQTEVINHAIMPAAEELGLPFAMMIGVRKAVNPGLGDGGDAVGVADMTAVMNLCSRYPDAKFLVTVLSRVNQHELAVLARKFGNLHLFGCWWFCNNPSIIDEMNRQRLELLGTAFTCQHSDARVLDQLIYKWHHTRGLMADVMADKFADLFNAGWRPTVEEITRDVRAIFGGSFSEFLAK</sequence>
<evidence type="ECO:0008006" key="2">
    <source>
        <dbReference type="Google" id="ProtNLM"/>
    </source>
</evidence>
<dbReference type="EMBL" id="LAZR01056533">
    <property type="protein sequence ID" value="KKK73985.1"/>
    <property type="molecule type" value="Genomic_DNA"/>
</dbReference>
<dbReference type="InterPro" id="IPR032466">
    <property type="entry name" value="Metal_Hydrolase"/>
</dbReference>
<proteinExistence type="predicted"/>
<dbReference type="SUPFAM" id="SSF51556">
    <property type="entry name" value="Metallo-dependent hydrolases"/>
    <property type="match status" value="1"/>
</dbReference>
<organism evidence="1">
    <name type="scientific">marine sediment metagenome</name>
    <dbReference type="NCBI Taxonomy" id="412755"/>
    <lineage>
        <taxon>unclassified sequences</taxon>
        <taxon>metagenomes</taxon>
        <taxon>ecological metagenomes</taxon>
    </lineage>
</organism>
<dbReference type="Gene3D" id="3.20.20.140">
    <property type="entry name" value="Metal-dependent hydrolases"/>
    <property type="match status" value="1"/>
</dbReference>
<accession>A0A0F8YJV2</accession>
<feature type="non-terminal residue" evidence="1">
    <location>
        <position position="1"/>
    </location>
</feature>
<evidence type="ECO:0000313" key="1">
    <source>
        <dbReference type="EMBL" id="KKK73985.1"/>
    </source>
</evidence>
<reference evidence="1" key="1">
    <citation type="journal article" date="2015" name="Nature">
        <title>Complex archaea that bridge the gap between prokaryotes and eukaryotes.</title>
        <authorList>
            <person name="Spang A."/>
            <person name="Saw J.H."/>
            <person name="Jorgensen S.L."/>
            <person name="Zaremba-Niedzwiedzka K."/>
            <person name="Martijn J."/>
            <person name="Lind A.E."/>
            <person name="van Eijk R."/>
            <person name="Schleper C."/>
            <person name="Guy L."/>
            <person name="Ettema T.J."/>
        </authorList>
    </citation>
    <scope>NUCLEOTIDE SEQUENCE</scope>
</reference>
<protein>
    <recommendedName>
        <fullName evidence="2">Glucuronate isomerase</fullName>
    </recommendedName>
</protein>
<comment type="caution">
    <text evidence="1">The sequence shown here is derived from an EMBL/GenBank/DDBJ whole genome shotgun (WGS) entry which is preliminary data.</text>
</comment>
<gene>
    <name evidence="1" type="ORF">LCGC14_2888320</name>
</gene>
<dbReference type="AlphaFoldDB" id="A0A0F8YJV2"/>